<comment type="subcellular location">
    <subcellularLocation>
        <location evidence="1">Endomembrane system</location>
    </subcellularLocation>
</comment>
<dbReference type="InterPro" id="IPR016024">
    <property type="entry name" value="ARM-type_fold"/>
</dbReference>
<feature type="domain" description="Clathrin/coatomer adaptor adaptin-like N-terminal" evidence="5">
    <location>
        <begin position="64"/>
        <end position="569"/>
    </location>
</feature>
<dbReference type="VEuPathDB" id="VectorBase:BGLB020013"/>
<dbReference type="OrthoDB" id="29308at2759"/>
<evidence type="ECO:0000313" key="7">
    <source>
        <dbReference type="Proteomes" id="UP000076420"/>
    </source>
</evidence>
<name>A0A2C9KI84_BIOGL</name>
<dbReference type="PANTHER" id="PTHR22780">
    <property type="entry name" value="ADAPTIN, ALPHA/GAMMA/EPSILON"/>
    <property type="match status" value="1"/>
</dbReference>
<organism evidence="6 7">
    <name type="scientific">Biomphalaria glabrata</name>
    <name type="common">Bloodfluke planorb</name>
    <name type="synonym">Freshwater snail</name>
    <dbReference type="NCBI Taxonomy" id="6526"/>
    <lineage>
        <taxon>Eukaryota</taxon>
        <taxon>Metazoa</taxon>
        <taxon>Spiralia</taxon>
        <taxon>Lophotrochozoa</taxon>
        <taxon>Mollusca</taxon>
        <taxon>Gastropoda</taxon>
        <taxon>Heterobranchia</taxon>
        <taxon>Euthyneura</taxon>
        <taxon>Panpulmonata</taxon>
        <taxon>Hygrophila</taxon>
        <taxon>Lymnaeoidea</taxon>
        <taxon>Planorbidae</taxon>
        <taxon>Biomphalaria</taxon>
    </lineage>
</organism>
<dbReference type="Proteomes" id="UP000076420">
    <property type="component" value="Unassembled WGS sequence"/>
</dbReference>
<keyword evidence="4" id="KW-0472">Membrane</keyword>
<accession>A0A2C9KI84</accession>
<dbReference type="GO" id="GO:0016192">
    <property type="term" value="P:vesicle-mediated transport"/>
    <property type="evidence" value="ECO:0007669"/>
    <property type="project" value="InterPro"/>
</dbReference>
<dbReference type="SUPFAM" id="SSF48371">
    <property type="entry name" value="ARM repeat"/>
    <property type="match status" value="1"/>
</dbReference>
<proteinExistence type="predicted"/>
<dbReference type="Pfam" id="PF01602">
    <property type="entry name" value="Adaptin_N"/>
    <property type="match status" value="1"/>
</dbReference>
<dbReference type="EnsemblMetazoa" id="BGLB020013-RA">
    <property type="protein sequence ID" value="BGLB020013-PA"/>
    <property type="gene ID" value="BGLB020013"/>
</dbReference>
<evidence type="ECO:0000313" key="6">
    <source>
        <dbReference type="EnsemblMetazoa" id="BGLB020013-PA"/>
    </source>
</evidence>
<dbReference type="RefSeq" id="XP_013095521.2">
    <property type="nucleotide sequence ID" value="XM_013240067.2"/>
</dbReference>
<dbReference type="AlphaFoldDB" id="A0A2C9KI84"/>
<reference evidence="6" key="1">
    <citation type="submission" date="2020-05" db="UniProtKB">
        <authorList>
            <consortium name="EnsemblMetazoa"/>
        </authorList>
    </citation>
    <scope>IDENTIFICATION</scope>
    <source>
        <strain evidence="6">BB02</strain>
    </source>
</reference>
<dbReference type="VEuPathDB" id="VectorBase:BGLAX_028496"/>
<protein>
    <recommendedName>
        <fullName evidence="5">Clathrin/coatomer adaptor adaptin-like N-terminal domain-containing protein</fullName>
    </recommendedName>
</protein>
<sequence>MSHIMEKTLAALPKLLTQTLIGGKSVKSPVQQVPNKEVQMFMSFVHRARSKTHEAAIVHSELTSIQQKLKQADQSATSSVIKNSFTKAIFCHLLGYDVSFIVIYAVNLTQQGKGYDKRLGYLLCCLLLHPHHEMVILIMATLLRDLKSSSMGDNCLALLVAGQLVSEENVPTILPEVMKKLNHSSDLVKEKALYCLRAFYQCAPALMQSSVSHLSNFLESRDPGVLSATVNIFLLLISDDPSRYISLASSFLHILQQIGERGFGSSYYYHMVPLPWLQINLLKILGHLGSVDPKLQEPISAKLQMLIEKTKVTESISLAILVESVLTATKINANDNLLQLCSRCIGKLLSPEAGNAMRYQGLGLLISLSKVKVTFTVQHQMAVIDCLSDDDPSIQLRTTYLLHTMANKSNIKAICVKLFEQAHKTSDKVLIMDMVHMISDLAERMSPSIDWYIETCFKIFELKNGSVDHDHFTELVISRIEKTLLGEQHIPDKALKNFIAHILHALEKHTPSHPSFVLSVRLVGAFAPQLGSNLPAHSFLETVEKLLIMQNAANVMAQQNTVPEISATNSVDSLQGTESYDLIQVKCYCLTSTMKLILAGCLDVLTFKMWFYKHDYRKLAKDANVICYLDELEELIQHTESLDMRSKVMFHPDQAEIDLSLSFLDLLVVQELLQDKEPYKPAYIKSIDELLSFKIDPLHTDTSASNVETEKLLQSRASSVVPGLQTKSVFKNKWRDDESEDQYHEMNEDPTDELDIINKRKEDLAKELFSGLSESSPTLSNMPVKNVKLSNRQLWEDNEDTGLHLNPFGLTRKARSPQSQRWFDEDLENDNMTLFGLDNFISCQSEKIDSPANDSLYVEGLALHNLSLGSGNSNYLGDSWVPGSGAMSVSTVDTLTDSDPDNTES</sequence>
<dbReference type="Gene3D" id="1.25.10.10">
    <property type="entry name" value="Leucine-rich Repeat Variant"/>
    <property type="match status" value="1"/>
</dbReference>
<evidence type="ECO:0000256" key="3">
    <source>
        <dbReference type="ARBA" id="ARBA00022927"/>
    </source>
</evidence>
<evidence type="ECO:0000256" key="2">
    <source>
        <dbReference type="ARBA" id="ARBA00022448"/>
    </source>
</evidence>
<keyword evidence="3" id="KW-0653">Protein transport</keyword>
<dbReference type="InterPro" id="IPR011989">
    <property type="entry name" value="ARM-like"/>
</dbReference>
<evidence type="ECO:0000259" key="5">
    <source>
        <dbReference type="Pfam" id="PF01602"/>
    </source>
</evidence>
<evidence type="ECO:0000256" key="4">
    <source>
        <dbReference type="ARBA" id="ARBA00023136"/>
    </source>
</evidence>
<dbReference type="GO" id="GO:0012505">
    <property type="term" value="C:endomembrane system"/>
    <property type="evidence" value="ECO:0007669"/>
    <property type="project" value="UniProtKB-SubCell"/>
</dbReference>
<dbReference type="InterPro" id="IPR050840">
    <property type="entry name" value="Adaptor_Complx_Large_Subunit"/>
</dbReference>
<dbReference type="InterPro" id="IPR002553">
    <property type="entry name" value="Clathrin/coatomer_adapt-like_N"/>
</dbReference>
<keyword evidence="2" id="KW-0813">Transport</keyword>
<dbReference type="STRING" id="6526.A0A2C9KI84"/>
<dbReference type="GO" id="GO:0030117">
    <property type="term" value="C:membrane coat"/>
    <property type="evidence" value="ECO:0007669"/>
    <property type="project" value="InterPro"/>
</dbReference>
<dbReference type="KEGG" id="bgt:106078972"/>
<dbReference type="GO" id="GO:0006886">
    <property type="term" value="P:intracellular protein transport"/>
    <property type="evidence" value="ECO:0007669"/>
    <property type="project" value="InterPro"/>
</dbReference>
<gene>
    <name evidence="6" type="primary">106078972</name>
</gene>
<evidence type="ECO:0000256" key="1">
    <source>
        <dbReference type="ARBA" id="ARBA00004308"/>
    </source>
</evidence>